<reference evidence="3 4" key="1">
    <citation type="submission" date="2021-02" db="EMBL/GenBank/DDBJ databases">
        <title>Brevundimonas sp. CS1 genome sequence.</title>
        <authorList>
            <person name="Lee K."/>
            <person name="Choi Y.-J."/>
            <person name="Son H.-R."/>
        </authorList>
    </citation>
    <scope>NUCLEOTIDE SEQUENCE [LARGE SCALE GENOMIC DNA]</scope>
    <source>
        <strain evidence="3 4">CS1</strain>
    </source>
</reference>
<accession>A0ABX7LTU2</accession>
<dbReference type="EMBL" id="CP070968">
    <property type="protein sequence ID" value="QSF54801.1"/>
    <property type="molecule type" value="Genomic_DNA"/>
</dbReference>
<dbReference type="InterPro" id="IPR009061">
    <property type="entry name" value="DNA-bd_dom_put_sf"/>
</dbReference>
<keyword evidence="1" id="KW-0238">DNA-binding</keyword>
<dbReference type="Proteomes" id="UP000662957">
    <property type="component" value="Chromosome"/>
</dbReference>
<gene>
    <name evidence="3" type="ORF">JX001_02995</name>
</gene>
<dbReference type="Gene3D" id="1.10.1660.10">
    <property type="match status" value="1"/>
</dbReference>
<dbReference type="PANTHER" id="PTHR30204">
    <property type="entry name" value="REDOX-CYCLING DRUG-SENSING TRANSCRIPTIONAL ACTIVATOR SOXR"/>
    <property type="match status" value="1"/>
</dbReference>
<evidence type="ECO:0000256" key="1">
    <source>
        <dbReference type="ARBA" id="ARBA00023125"/>
    </source>
</evidence>
<protein>
    <submittedName>
        <fullName evidence="3">MerR family transcriptional regulator</fullName>
    </submittedName>
</protein>
<evidence type="ECO:0000313" key="3">
    <source>
        <dbReference type="EMBL" id="QSF54801.1"/>
    </source>
</evidence>
<dbReference type="SMART" id="SM00422">
    <property type="entry name" value="HTH_MERR"/>
    <property type="match status" value="1"/>
</dbReference>
<dbReference type="PROSITE" id="PS00552">
    <property type="entry name" value="HTH_MERR_1"/>
    <property type="match status" value="1"/>
</dbReference>
<dbReference type="PROSITE" id="PS50937">
    <property type="entry name" value="HTH_MERR_2"/>
    <property type="match status" value="1"/>
</dbReference>
<proteinExistence type="predicted"/>
<feature type="domain" description="HTH merR-type" evidence="2">
    <location>
        <begin position="1"/>
        <end position="68"/>
    </location>
</feature>
<evidence type="ECO:0000259" key="2">
    <source>
        <dbReference type="PROSITE" id="PS50937"/>
    </source>
</evidence>
<dbReference type="SUPFAM" id="SSF46955">
    <property type="entry name" value="Putative DNA-binding domain"/>
    <property type="match status" value="1"/>
</dbReference>
<dbReference type="PANTHER" id="PTHR30204:SF92">
    <property type="entry name" value="HTH-TYPE TRANSCRIPTIONAL REGULATOR ZNTR"/>
    <property type="match status" value="1"/>
</dbReference>
<dbReference type="InterPro" id="IPR047057">
    <property type="entry name" value="MerR_fam"/>
</dbReference>
<dbReference type="CDD" id="cd01282">
    <property type="entry name" value="HTH_MerR-like_sg3"/>
    <property type="match status" value="1"/>
</dbReference>
<dbReference type="InterPro" id="IPR000551">
    <property type="entry name" value="MerR-type_HTH_dom"/>
</dbReference>
<dbReference type="PRINTS" id="PR00040">
    <property type="entry name" value="HTHMERR"/>
</dbReference>
<keyword evidence="4" id="KW-1185">Reference proteome</keyword>
<name>A0ABX7LTU2_9CAUL</name>
<dbReference type="Pfam" id="PF13411">
    <property type="entry name" value="MerR_1"/>
    <property type="match status" value="1"/>
</dbReference>
<organism evidence="3 4">
    <name type="scientific">Brevundimonas fontaquae</name>
    <dbReference type="NCBI Taxonomy" id="2813778"/>
    <lineage>
        <taxon>Bacteria</taxon>
        <taxon>Pseudomonadati</taxon>
        <taxon>Pseudomonadota</taxon>
        <taxon>Alphaproteobacteria</taxon>
        <taxon>Caulobacterales</taxon>
        <taxon>Caulobacteraceae</taxon>
        <taxon>Brevundimonas</taxon>
    </lineage>
</organism>
<sequence>MKVGDLARRTGISVRMLRYYETEGMLSPARRDSGYRDYSAADADIVERIKLLNAAGLTLPVIRELMPCLRNDRSSFEPCDELQRVLRREIDAMNAKIERLAGSRDMLLAFHENLERDRNHQPIAT</sequence>
<dbReference type="RefSeq" id="WP_205682235.1">
    <property type="nucleotide sequence ID" value="NZ_CP070968.1"/>
</dbReference>
<evidence type="ECO:0000313" key="4">
    <source>
        <dbReference type="Proteomes" id="UP000662957"/>
    </source>
</evidence>